<protein>
    <submittedName>
        <fullName evidence="2">Uncharacterized protein</fullName>
    </submittedName>
</protein>
<keyword evidence="3" id="KW-1185">Reference proteome</keyword>
<keyword evidence="1" id="KW-0812">Transmembrane</keyword>
<organism evidence="2 3">
    <name type="scientific">Streptomyces phage Blueeyedbeauty</name>
    <dbReference type="NCBI Taxonomy" id="2250336"/>
    <lineage>
        <taxon>Viruses</taxon>
        <taxon>Duplodnaviria</taxon>
        <taxon>Heunggongvirae</taxon>
        <taxon>Uroviricota</taxon>
        <taxon>Caudoviricetes</taxon>
        <taxon>Stanwilliamsviridae</taxon>
        <taxon>Loccivirinae</taxon>
        <taxon>Annadreamyvirus</taxon>
        <taxon>Annadreamyvirus blueeyedbeauty</taxon>
    </lineage>
</organism>
<keyword evidence="1" id="KW-0472">Membrane</keyword>
<sequence>MEKHETLRVFIVGAFITIVLLGIIGGMVYAGHQNNVKDQKMTVECLKNGGETKYSSNMLVCDK</sequence>
<accession>A0A345L229</accession>
<feature type="transmembrane region" description="Helical" evidence="1">
    <location>
        <begin position="6"/>
        <end position="31"/>
    </location>
</feature>
<dbReference type="EMBL" id="MH536814">
    <property type="protein sequence ID" value="AXH49331.1"/>
    <property type="molecule type" value="Genomic_DNA"/>
</dbReference>
<gene>
    <name evidence="2" type="primary">224</name>
    <name evidence="2" type="ORF">SEA_BLUEEYEDBEAUTY_224</name>
</gene>
<keyword evidence="1" id="KW-1133">Transmembrane helix</keyword>
<proteinExistence type="predicted"/>
<evidence type="ECO:0000313" key="2">
    <source>
        <dbReference type="EMBL" id="AXH49331.1"/>
    </source>
</evidence>
<dbReference type="GeneID" id="55600014"/>
<evidence type="ECO:0000313" key="3">
    <source>
        <dbReference type="Proteomes" id="UP000258408"/>
    </source>
</evidence>
<reference evidence="2 3" key="1">
    <citation type="submission" date="2018-06" db="EMBL/GenBank/DDBJ databases">
        <authorList>
            <person name="Luttrell C.E."/>
            <person name="Myers K.N."/>
            <person name="Simpson A.N."/>
            <person name="Sulollari A."/>
            <person name="Suri N."/>
            <person name="Nayek S."/>
            <person name="Bhuiyan S."/>
            <person name="Smith B.R."/>
            <person name="Hughes L.E."/>
            <person name="Garlena R.A."/>
            <person name="Russell D.A."/>
            <person name="Pope W.H."/>
            <person name="Jacobs-Sera D."/>
            <person name="Hatfull G.F."/>
        </authorList>
    </citation>
    <scope>NUCLEOTIDE SEQUENCE [LARGE SCALE GENOMIC DNA]</scope>
</reference>
<dbReference type="RefSeq" id="YP_009839385.1">
    <property type="nucleotide sequence ID" value="NC_048720.1"/>
</dbReference>
<dbReference type="Proteomes" id="UP000258408">
    <property type="component" value="Segment"/>
</dbReference>
<dbReference type="KEGG" id="vg:55600014"/>
<name>A0A345L229_9CAUD</name>
<evidence type="ECO:0000256" key="1">
    <source>
        <dbReference type="SAM" id="Phobius"/>
    </source>
</evidence>